<dbReference type="PANTHER" id="PTHR46944:SF1">
    <property type="entry name" value="RHO GUANINE NUCLEOTIDE EXCHANGE FACTOR 33"/>
    <property type="match status" value="1"/>
</dbReference>
<gene>
    <name evidence="2" type="ORF">C0J50_1423</name>
</gene>
<dbReference type="InterPro" id="IPR042849">
    <property type="entry name" value="ARHGEF33"/>
</dbReference>
<protein>
    <submittedName>
        <fullName evidence="2">Uncharacterized protein</fullName>
    </submittedName>
</protein>
<dbReference type="EMBL" id="MU565024">
    <property type="protein sequence ID" value="KAI5611782.1"/>
    <property type="molecule type" value="Genomic_DNA"/>
</dbReference>
<keyword evidence="1" id="KW-0175">Coiled coil</keyword>
<sequence>LQAMVLELRSGFSRALLELNQIQLGDTELQNQLEETRHCCNKRTLHLETLVLTLKEELEEIRCQIRQLCDEQANSEQTNSNTGVQNDGITNGMKNANKVTVEPPHCTATGALLLNCYLQGLWVGHNA</sequence>
<reference evidence="2" key="1">
    <citation type="submission" date="2018-07" db="EMBL/GenBank/DDBJ databases">
        <title>Comparative genomics of catfishes provides insights into carnivory and benthic adaptation.</title>
        <authorList>
            <person name="Zhang Y."/>
            <person name="Wang D."/>
            <person name="Peng Z."/>
            <person name="Zheng S."/>
            <person name="Shao F."/>
            <person name="Tao W."/>
        </authorList>
    </citation>
    <scope>NUCLEOTIDE SEQUENCE</scope>
    <source>
        <strain evidence="2">Chongqing</strain>
    </source>
</reference>
<accession>A0AAD5A9U2</accession>
<evidence type="ECO:0000313" key="3">
    <source>
        <dbReference type="Proteomes" id="UP001205998"/>
    </source>
</evidence>
<feature type="non-terminal residue" evidence="2">
    <location>
        <position position="127"/>
    </location>
</feature>
<evidence type="ECO:0000256" key="1">
    <source>
        <dbReference type="SAM" id="Coils"/>
    </source>
</evidence>
<name>A0AAD5A9U2_SILAS</name>
<proteinExistence type="predicted"/>
<keyword evidence="3" id="KW-1185">Reference proteome</keyword>
<evidence type="ECO:0000313" key="2">
    <source>
        <dbReference type="EMBL" id="KAI5611782.1"/>
    </source>
</evidence>
<feature type="coiled-coil region" evidence="1">
    <location>
        <begin position="51"/>
        <end position="78"/>
    </location>
</feature>
<comment type="caution">
    <text evidence="2">The sequence shown here is derived from an EMBL/GenBank/DDBJ whole genome shotgun (WGS) entry which is preliminary data.</text>
</comment>
<dbReference type="AlphaFoldDB" id="A0AAD5A9U2"/>
<dbReference type="Proteomes" id="UP001205998">
    <property type="component" value="Unassembled WGS sequence"/>
</dbReference>
<dbReference type="PANTHER" id="PTHR46944">
    <property type="entry name" value="RHO GUANINE NUCLEOTIDE EXCHANGE FACTOR 33"/>
    <property type="match status" value="1"/>
</dbReference>
<feature type="non-terminal residue" evidence="2">
    <location>
        <position position="1"/>
    </location>
</feature>
<organism evidence="2 3">
    <name type="scientific">Silurus asotus</name>
    <name type="common">Amur catfish</name>
    <name type="synonym">Parasilurus asotus</name>
    <dbReference type="NCBI Taxonomy" id="30991"/>
    <lineage>
        <taxon>Eukaryota</taxon>
        <taxon>Metazoa</taxon>
        <taxon>Chordata</taxon>
        <taxon>Craniata</taxon>
        <taxon>Vertebrata</taxon>
        <taxon>Euteleostomi</taxon>
        <taxon>Actinopterygii</taxon>
        <taxon>Neopterygii</taxon>
        <taxon>Teleostei</taxon>
        <taxon>Ostariophysi</taxon>
        <taxon>Siluriformes</taxon>
        <taxon>Siluridae</taxon>
        <taxon>Silurus</taxon>
    </lineage>
</organism>